<keyword evidence="1" id="KW-0175">Coiled coil</keyword>
<organism evidence="3 4">
    <name type="scientific">Haloarcula limicola</name>
    <dbReference type="NCBI Taxonomy" id="1429915"/>
    <lineage>
        <taxon>Archaea</taxon>
        <taxon>Methanobacteriati</taxon>
        <taxon>Methanobacteriota</taxon>
        <taxon>Stenosarchaea group</taxon>
        <taxon>Halobacteria</taxon>
        <taxon>Halobacteriales</taxon>
        <taxon>Haloarculaceae</taxon>
        <taxon>Haloarcula</taxon>
    </lineage>
</organism>
<sequence>MTDAARELETAAEERRRARERVEAVGEADLRTCREAYRELLDLLDRYDGRATGSGDFEAFTEFQGTVGTLTDELPEDLPERETFEEVDEFLQQRRLSESDFERARAELEPVGDLVARLDEWETARERYAEARRAARRRASELDERATALERLRRLGDADLDAPVEQLREPIEAYDDAVREAFGEFRADSPARDVLSAVERADAYPLVDFQSPPEALLEYVRTAEAGTEPIPRLLEYADYSASKLDHYVEDTAALKRAVSTRRTYLRNLDADPLTVSWPPPPAERLPWLVREYRSVVSGFADESVVARLREVRGLAAREDYARLRESALARSELSGEERERLASGAVERELEDVREERAAIEAALEEHDPL</sequence>
<name>A0A8J7Y7L9_9EURY</name>
<dbReference type="InterPro" id="IPR055542">
    <property type="entry name" value="DUF7118"/>
</dbReference>
<dbReference type="AlphaFoldDB" id="A0A8J7Y7L9"/>
<comment type="caution">
    <text evidence="3">The sequence shown here is derived from an EMBL/GenBank/DDBJ whole genome shotgun (WGS) entry which is preliminary data.</text>
</comment>
<evidence type="ECO:0000313" key="4">
    <source>
        <dbReference type="Proteomes" id="UP000766550"/>
    </source>
</evidence>
<feature type="region of interest" description="Disordered" evidence="2">
    <location>
        <begin position="1"/>
        <end position="20"/>
    </location>
</feature>
<dbReference type="Proteomes" id="UP000766550">
    <property type="component" value="Unassembled WGS sequence"/>
</dbReference>
<proteinExistence type="predicted"/>
<dbReference type="EMBL" id="JAHQXF010000002">
    <property type="protein sequence ID" value="MBV0925742.1"/>
    <property type="molecule type" value="Genomic_DNA"/>
</dbReference>
<reference evidence="3 4" key="1">
    <citation type="submission" date="2021-06" db="EMBL/GenBank/DDBJ databases">
        <title>New haloarchaea isolates fom saline soil.</title>
        <authorList>
            <person name="Duran-Viseras A."/>
            <person name="Sanchez-Porro C.S."/>
            <person name="Ventosa A."/>
        </authorList>
    </citation>
    <scope>NUCLEOTIDE SEQUENCE [LARGE SCALE GENOMIC DNA]</scope>
    <source>
        <strain evidence="3 4">JCM 183640</strain>
    </source>
</reference>
<dbReference type="OrthoDB" id="204360at2157"/>
<feature type="coiled-coil region" evidence="1">
    <location>
        <begin position="118"/>
        <end position="152"/>
    </location>
</feature>
<evidence type="ECO:0000256" key="2">
    <source>
        <dbReference type="SAM" id="MobiDB-lite"/>
    </source>
</evidence>
<protein>
    <submittedName>
        <fullName evidence="3">Uncharacterized protein</fullName>
    </submittedName>
</protein>
<dbReference type="Pfam" id="PF23432">
    <property type="entry name" value="DUF7118"/>
    <property type="match status" value="1"/>
</dbReference>
<dbReference type="RefSeq" id="WP_162318550.1">
    <property type="nucleotide sequence ID" value="NZ_JAHQXF010000002.1"/>
</dbReference>
<accession>A0A8J7Y7L9</accession>
<evidence type="ECO:0000313" key="3">
    <source>
        <dbReference type="EMBL" id="MBV0925742.1"/>
    </source>
</evidence>
<evidence type="ECO:0000256" key="1">
    <source>
        <dbReference type="SAM" id="Coils"/>
    </source>
</evidence>
<keyword evidence="4" id="KW-1185">Reference proteome</keyword>
<gene>
    <name evidence="3" type="ORF">KTS45_16175</name>
</gene>